<dbReference type="PANTHER" id="PTHR43806:SF11">
    <property type="entry name" value="CEREVISIN-RELATED"/>
    <property type="match status" value="1"/>
</dbReference>
<feature type="transmembrane region" description="Helical" evidence="5">
    <location>
        <begin position="356"/>
        <end position="378"/>
    </location>
</feature>
<dbReference type="AlphaFoldDB" id="A0A1Q2MJ75"/>
<dbReference type="InterPro" id="IPR000209">
    <property type="entry name" value="Peptidase_S8/S53_dom"/>
</dbReference>
<dbReference type="GO" id="GO:0006508">
    <property type="term" value="P:proteolysis"/>
    <property type="evidence" value="ECO:0007669"/>
    <property type="project" value="UniProtKB-KW"/>
</dbReference>
<keyword evidence="5" id="KW-0812">Transmembrane</keyword>
<dbReference type="OrthoDB" id="9798386at2"/>
<comment type="similarity">
    <text evidence="1">Belongs to the peptidase S8 family.</text>
</comment>
<dbReference type="InterPro" id="IPR036852">
    <property type="entry name" value="Peptidase_S8/S53_dom_sf"/>
</dbReference>
<dbReference type="InterPro" id="IPR050131">
    <property type="entry name" value="Peptidase_S8_subtilisin-like"/>
</dbReference>
<organism evidence="7 8">
    <name type="scientific">Limihaloglobus sulfuriphilus</name>
    <dbReference type="NCBI Taxonomy" id="1851148"/>
    <lineage>
        <taxon>Bacteria</taxon>
        <taxon>Pseudomonadati</taxon>
        <taxon>Planctomycetota</taxon>
        <taxon>Phycisphaerae</taxon>
        <taxon>Sedimentisphaerales</taxon>
        <taxon>Sedimentisphaeraceae</taxon>
        <taxon>Limihaloglobus</taxon>
    </lineage>
</organism>
<proteinExistence type="inferred from homology"/>
<evidence type="ECO:0000313" key="7">
    <source>
        <dbReference type="EMBL" id="AQQ72422.1"/>
    </source>
</evidence>
<evidence type="ECO:0000313" key="8">
    <source>
        <dbReference type="Proteomes" id="UP000188181"/>
    </source>
</evidence>
<evidence type="ECO:0000256" key="5">
    <source>
        <dbReference type="SAM" id="Phobius"/>
    </source>
</evidence>
<accession>A0A1Q2MJ75</accession>
<keyword evidence="5" id="KW-0472">Membrane</keyword>
<evidence type="ECO:0000256" key="1">
    <source>
        <dbReference type="ARBA" id="ARBA00011073"/>
    </source>
</evidence>
<reference evidence="8" key="1">
    <citation type="submission" date="2017-02" db="EMBL/GenBank/DDBJ databases">
        <title>Comparative genomics and description of representatives of a novel lineage of planctomycetes thriving in anoxic sediments.</title>
        <authorList>
            <person name="Spring S."/>
            <person name="Bunk B."/>
            <person name="Sproer C."/>
        </authorList>
    </citation>
    <scope>NUCLEOTIDE SEQUENCE [LARGE SCALE GENOMIC DNA]</scope>
    <source>
        <strain evidence="8">SM-Chi-D1</strain>
    </source>
</reference>
<protein>
    <submittedName>
        <fullName evidence="7">M-protease</fullName>
        <ecNumber evidence="7">3.4.21.-</ecNumber>
    </submittedName>
</protein>
<feature type="transmembrane region" description="Helical" evidence="5">
    <location>
        <begin position="284"/>
        <end position="306"/>
    </location>
</feature>
<dbReference type="Gene3D" id="3.40.50.200">
    <property type="entry name" value="Peptidase S8/S53 domain"/>
    <property type="match status" value="1"/>
</dbReference>
<dbReference type="GO" id="GO:0004252">
    <property type="term" value="F:serine-type endopeptidase activity"/>
    <property type="evidence" value="ECO:0007669"/>
    <property type="project" value="InterPro"/>
</dbReference>
<dbReference type="Pfam" id="PF00082">
    <property type="entry name" value="Peptidase_S8"/>
    <property type="match status" value="1"/>
</dbReference>
<gene>
    <name evidence="7" type="primary">aprE</name>
    <name evidence="7" type="ORF">SMSP2_02806</name>
</gene>
<evidence type="ECO:0000256" key="2">
    <source>
        <dbReference type="ARBA" id="ARBA00022670"/>
    </source>
</evidence>
<keyword evidence="5" id="KW-1133">Transmembrane helix</keyword>
<dbReference type="RefSeq" id="WP_146684613.1">
    <property type="nucleotide sequence ID" value="NZ_CP019646.1"/>
</dbReference>
<dbReference type="KEGG" id="pbas:SMSP2_02806"/>
<evidence type="ECO:0000256" key="4">
    <source>
        <dbReference type="ARBA" id="ARBA00022825"/>
    </source>
</evidence>
<dbReference type="EMBL" id="CP019646">
    <property type="protein sequence ID" value="AQQ72422.1"/>
    <property type="molecule type" value="Genomic_DNA"/>
</dbReference>
<keyword evidence="2 7" id="KW-0645">Protease</keyword>
<feature type="transmembrane region" description="Helical" evidence="5">
    <location>
        <begin position="326"/>
        <end position="344"/>
    </location>
</feature>
<dbReference type="Proteomes" id="UP000188181">
    <property type="component" value="Chromosome"/>
</dbReference>
<sequence length="524" mass="57601">MGKNIKIRHVLVLLVLTSAGYFLMSQSLSHRQRKISVYVIDSLKEVTSGQQGGGIRISQGKSHGEVVESLIFAYANPDNYEFRIADLLSVGQIYERFYYVYLESILDYQLANRGDWVIVNLSFGRGEPDERERVLISRLIGEGVIIVAAAGNDGSEEKSYPAAYDGVIAVGACKNGKKAGYSNYGGWVDICAEGHYDYNEIRGFPGGGGISSVNMSYKLGGTSYSTARVTARIIEMIRFANDRDIDVAGILEGGAAPLDDPLFYKGKLGSGAVSAASLRAVDRFYYLAKWPGILIPWFGVLAGVCILLQRGLRRAWTRGHVRASRWVFYAAALSLAAGFAAAYMSVTQSGLKGGVLMVFAAVPLAWIMPLCGGLTVFCRRPAMVFTRYRINRYSERGNCGGLLKELLGFRFKTDLMMAALEKLLDCRGNPSRQVCRFLVLTRVYIDGQIIDMIKSRGLALENEFVEMAAGGNSQIARRAVDRAVRLSDNKPATIERFLAEVDVIDDDNIAESVRLQALACKKRI</sequence>
<dbReference type="EC" id="3.4.21.-" evidence="7"/>
<name>A0A1Q2MJ75_9BACT</name>
<evidence type="ECO:0000259" key="6">
    <source>
        <dbReference type="Pfam" id="PF00082"/>
    </source>
</evidence>
<keyword evidence="3 7" id="KW-0378">Hydrolase</keyword>
<evidence type="ECO:0000256" key="3">
    <source>
        <dbReference type="ARBA" id="ARBA00022801"/>
    </source>
</evidence>
<feature type="domain" description="Peptidase S8/S53" evidence="6">
    <location>
        <begin position="114"/>
        <end position="231"/>
    </location>
</feature>
<keyword evidence="4" id="KW-0720">Serine protease</keyword>
<dbReference type="SUPFAM" id="SSF52743">
    <property type="entry name" value="Subtilisin-like"/>
    <property type="match status" value="1"/>
</dbReference>
<dbReference type="PANTHER" id="PTHR43806">
    <property type="entry name" value="PEPTIDASE S8"/>
    <property type="match status" value="1"/>
</dbReference>
<keyword evidence="8" id="KW-1185">Reference proteome</keyword>